<dbReference type="Proteomes" id="UP000070328">
    <property type="component" value="Unassembled WGS sequence"/>
</dbReference>
<evidence type="ECO:0000256" key="1">
    <source>
        <dbReference type="SAM" id="MobiDB-lite"/>
    </source>
</evidence>
<organism evidence="2 3">
    <name type="scientific">Colletotrichum simmondsii</name>
    <dbReference type="NCBI Taxonomy" id="703756"/>
    <lineage>
        <taxon>Eukaryota</taxon>
        <taxon>Fungi</taxon>
        <taxon>Dikarya</taxon>
        <taxon>Ascomycota</taxon>
        <taxon>Pezizomycotina</taxon>
        <taxon>Sordariomycetes</taxon>
        <taxon>Hypocreomycetidae</taxon>
        <taxon>Glomerellales</taxon>
        <taxon>Glomerellaceae</taxon>
        <taxon>Colletotrichum</taxon>
        <taxon>Colletotrichum acutatum species complex</taxon>
    </lineage>
</organism>
<feature type="region of interest" description="Disordered" evidence="1">
    <location>
        <begin position="42"/>
        <end position="120"/>
    </location>
</feature>
<proteinExistence type="predicted"/>
<comment type="caution">
    <text evidence="2">The sequence shown here is derived from an EMBL/GenBank/DDBJ whole genome shotgun (WGS) entry which is preliminary data.</text>
</comment>
<gene>
    <name evidence="2" type="ORF">CSIM01_13878</name>
</gene>
<accession>A0A135TJZ7</accession>
<sequence length="120" mass="13300">MSAIDAKQAFQAQLDLVAQGMLAAGFTGKEAAQMATDAIYRTWSKTDKDAPDEEGEDEEMEEQGTPQTSRQVLLPTIEFLTPRKGKNTPTAARYSSGKKRAQRPETLALENRTPIKKRRS</sequence>
<dbReference type="EMBL" id="JFBX01000133">
    <property type="protein sequence ID" value="KXH48399.1"/>
    <property type="molecule type" value="Genomic_DNA"/>
</dbReference>
<evidence type="ECO:0000313" key="2">
    <source>
        <dbReference type="EMBL" id="KXH48399.1"/>
    </source>
</evidence>
<keyword evidence="3" id="KW-1185">Reference proteome</keyword>
<name>A0A135TJZ7_9PEZI</name>
<reference evidence="2 3" key="1">
    <citation type="submission" date="2014-02" db="EMBL/GenBank/DDBJ databases">
        <title>The genome sequence of Colletotrichum simmondsii CBS122122.</title>
        <authorList>
            <person name="Baroncelli R."/>
            <person name="Thon M.R."/>
        </authorList>
    </citation>
    <scope>NUCLEOTIDE SEQUENCE [LARGE SCALE GENOMIC DNA]</scope>
    <source>
        <strain evidence="2 3">CBS122122</strain>
    </source>
</reference>
<evidence type="ECO:0000313" key="3">
    <source>
        <dbReference type="Proteomes" id="UP000070328"/>
    </source>
</evidence>
<feature type="compositionally biased region" description="Acidic residues" evidence="1">
    <location>
        <begin position="50"/>
        <end position="62"/>
    </location>
</feature>
<protein>
    <submittedName>
        <fullName evidence="2">Uncharacterized protein</fullName>
    </submittedName>
</protein>
<dbReference type="AlphaFoldDB" id="A0A135TJZ7"/>